<sequence>MSPVNAPDAPGRLGEAVDPLQLRSYLIALDKWLEARRSELEALDVAVQESEHADELTRDIALSLQLWQSIQTRYRRLLQVWDRGRVSIREREQLSSLVWGRLDDDTWSGTAASGLSLPEACRMSDALCGQLRSRLQLDPAGTQAVARLRDLRATMERLRDQVGLEPPQTIAAAQARLAQLEGRLTMINEKAGRGGDIGGLLGPLEAEAATFERDLIVGGVQRRANAQAQQQTAQRADYAQRLRADLLARSQQLDELVAQVVATVSSPPKYAVPDVTALGPVPAGNPGELEAYIARLEKVGQAMEFVSRAYSDALRGSQKLANELIMLRSEADQHQLTDQQLSALFAVADQLMQRSPRPTETLTALLDACRYYLSWLAGQPGACGTVD</sequence>
<gene>
    <name evidence="1" type="ORF">brsh051_08050</name>
</gene>
<evidence type="ECO:0000313" key="1">
    <source>
        <dbReference type="EMBL" id="BEH01524.1"/>
    </source>
</evidence>
<dbReference type="Proteomes" id="UP001431656">
    <property type="component" value="Chromosome"/>
</dbReference>
<dbReference type="EMBL" id="AP028056">
    <property type="protein sequence ID" value="BEH01524.1"/>
    <property type="molecule type" value="Genomic_DNA"/>
</dbReference>
<keyword evidence="2" id="KW-1185">Reference proteome</keyword>
<organism evidence="1 2">
    <name type="scientific">Brooklawnia propionicigenes</name>
    <dbReference type="NCBI Taxonomy" id="3041175"/>
    <lineage>
        <taxon>Bacteria</taxon>
        <taxon>Bacillati</taxon>
        <taxon>Actinomycetota</taxon>
        <taxon>Actinomycetes</taxon>
        <taxon>Propionibacteriales</taxon>
        <taxon>Propionibacteriaceae</taxon>
        <taxon>Brooklawnia</taxon>
    </lineage>
</organism>
<proteinExistence type="predicted"/>
<dbReference type="RefSeq" id="WP_286267810.1">
    <property type="nucleotide sequence ID" value="NZ_AP028056.1"/>
</dbReference>
<evidence type="ECO:0000313" key="2">
    <source>
        <dbReference type="Proteomes" id="UP001431656"/>
    </source>
</evidence>
<dbReference type="KEGG" id="broo:brsh051_08050"/>
<protein>
    <submittedName>
        <fullName evidence="1">Uncharacterized protein</fullName>
    </submittedName>
</protein>
<reference evidence="1" key="1">
    <citation type="journal article" date="2024" name="Int. J. Syst. Evol. Microbiol.">
        <title>Brooklawnia propionicigenes sp. nov., a facultatively anaerobic, propionate-producing bacterium isolated from a methanogenic reactor treating waste from cattle farms.</title>
        <authorList>
            <person name="Akita Y."/>
            <person name="Ueki A."/>
            <person name="Tonouchi A."/>
            <person name="Sugawara Y."/>
            <person name="Honma S."/>
            <person name="Kaku N."/>
            <person name="Ueki K."/>
        </authorList>
    </citation>
    <scope>NUCLEOTIDE SEQUENCE</scope>
    <source>
        <strain evidence="1">SH051</strain>
    </source>
</reference>
<dbReference type="AlphaFoldDB" id="A0AAN0MFS2"/>
<name>A0AAN0MFS2_9ACTN</name>
<accession>A0AAN0MFS2</accession>